<gene>
    <name evidence="2" type="ORF">VP1G_00587</name>
</gene>
<keyword evidence="3" id="KW-1185">Reference proteome</keyword>
<proteinExistence type="predicted"/>
<dbReference type="AlphaFoldDB" id="A0A194UNQ1"/>
<feature type="region of interest" description="Disordered" evidence="1">
    <location>
        <begin position="26"/>
        <end position="66"/>
    </location>
</feature>
<feature type="compositionally biased region" description="Basic and acidic residues" evidence="1">
    <location>
        <begin position="32"/>
        <end position="48"/>
    </location>
</feature>
<sequence>MLPTERATPHLSNPLAAPSPVALAGMRRAITRRHEQADIPKSTSREQEAGAQRTVPAPAGEEEGVQAGDGVLAQLLARREGALVGRAVLQAVWPALAVVALVP</sequence>
<dbReference type="EMBL" id="KN714668">
    <property type="protein sequence ID" value="KUI53276.1"/>
    <property type="molecule type" value="Genomic_DNA"/>
</dbReference>
<name>A0A194UNQ1_CYTMA</name>
<accession>A0A194UNQ1</accession>
<reference evidence="3" key="1">
    <citation type="submission" date="2014-12" db="EMBL/GenBank/DDBJ databases">
        <title>Genome Sequence of Valsa Canker Pathogens Uncovers a Specific Adaption of Colonization on Woody Bark.</title>
        <authorList>
            <person name="Yin Z."/>
            <person name="Liu H."/>
            <person name="Gao X."/>
            <person name="Li Z."/>
            <person name="Song N."/>
            <person name="Ke X."/>
            <person name="Dai Q."/>
            <person name="Wu Y."/>
            <person name="Sun Y."/>
            <person name="Xu J.-R."/>
            <person name="Kang Z.K."/>
            <person name="Wang L."/>
            <person name="Huang L."/>
        </authorList>
    </citation>
    <scope>NUCLEOTIDE SEQUENCE [LARGE SCALE GENOMIC DNA]</scope>
    <source>
        <strain evidence="3">SXYL134</strain>
    </source>
</reference>
<evidence type="ECO:0000313" key="3">
    <source>
        <dbReference type="Proteomes" id="UP000078576"/>
    </source>
</evidence>
<dbReference type="Proteomes" id="UP000078576">
    <property type="component" value="Unassembled WGS sequence"/>
</dbReference>
<organism evidence="2 3">
    <name type="scientific">Cytospora mali</name>
    <name type="common">Apple Valsa canker fungus</name>
    <name type="synonym">Valsa mali</name>
    <dbReference type="NCBI Taxonomy" id="578113"/>
    <lineage>
        <taxon>Eukaryota</taxon>
        <taxon>Fungi</taxon>
        <taxon>Dikarya</taxon>
        <taxon>Ascomycota</taxon>
        <taxon>Pezizomycotina</taxon>
        <taxon>Sordariomycetes</taxon>
        <taxon>Sordariomycetidae</taxon>
        <taxon>Diaporthales</taxon>
        <taxon>Cytosporaceae</taxon>
        <taxon>Cytospora</taxon>
    </lineage>
</organism>
<evidence type="ECO:0000313" key="2">
    <source>
        <dbReference type="EMBL" id="KUI53276.1"/>
    </source>
</evidence>
<evidence type="ECO:0000256" key="1">
    <source>
        <dbReference type="SAM" id="MobiDB-lite"/>
    </source>
</evidence>
<protein>
    <submittedName>
        <fullName evidence="2">Uncharacterized protein</fullName>
    </submittedName>
</protein>